<protein>
    <submittedName>
        <fullName evidence="3">DUF222 domain-containing protein</fullName>
    </submittedName>
</protein>
<evidence type="ECO:0000259" key="2">
    <source>
        <dbReference type="Pfam" id="PF02720"/>
    </source>
</evidence>
<evidence type="ECO:0000256" key="1">
    <source>
        <dbReference type="SAM" id="MobiDB-lite"/>
    </source>
</evidence>
<dbReference type="Pfam" id="PF02720">
    <property type="entry name" value="DUF222"/>
    <property type="match status" value="1"/>
</dbReference>
<accession>A0ABV3XGB0</accession>
<evidence type="ECO:0000313" key="3">
    <source>
        <dbReference type="EMBL" id="MEX5719623.1"/>
    </source>
</evidence>
<dbReference type="EMBL" id="JBFNXQ010000045">
    <property type="protein sequence ID" value="MEX5719623.1"/>
    <property type="molecule type" value="Genomic_DNA"/>
</dbReference>
<evidence type="ECO:0000313" key="4">
    <source>
        <dbReference type="Proteomes" id="UP001560045"/>
    </source>
</evidence>
<gene>
    <name evidence="3" type="ORF">ABQ292_14765</name>
</gene>
<feature type="compositionally biased region" description="Low complexity" evidence="1">
    <location>
        <begin position="221"/>
        <end position="234"/>
    </location>
</feature>
<comment type="caution">
    <text evidence="3">The sequence shown here is derived from an EMBL/GenBank/DDBJ whole genome shotgun (WGS) entry which is preliminary data.</text>
</comment>
<reference evidence="3 4" key="1">
    <citation type="submission" date="2024-06" db="EMBL/GenBank/DDBJ databases">
        <title>Draft genome sequence of Geodermatophilus badlandi, a novel member of the Geodermatophilaceae isolated from badland sedimentary rocks in the Red desert, Wyoming, USA.</title>
        <authorList>
            <person name="Ben Tekaya S."/>
            <person name="Nouioui I."/>
            <person name="Flores G.M."/>
            <person name="Shaal M.N."/>
            <person name="Bredoire F."/>
            <person name="Basile F."/>
            <person name="Van Diepen L."/>
            <person name="Ward N.L."/>
        </authorList>
    </citation>
    <scope>NUCLEOTIDE SEQUENCE [LARGE SCALE GENOMIC DNA]</scope>
    <source>
        <strain evidence="3 4">WL48A</strain>
    </source>
</reference>
<dbReference type="Proteomes" id="UP001560045">
    <property type="component" value="Unassembled WGS sequence"/>
</dbReference>
<dbReference type="RefSeq" id="WP_369207637.1">
    <property type="nucleotide sequence ID" value="NZ_JBFNXQ010000045.1"/>
</dbReference>
<proteinExistence type="predicted"/>
<feature type="domain" description="DUF222" evidence="2">
    <location>
        <begin position="28"/>
        <end position="243"/>
    </location>
</feature>
<feature type="compositionally biased region" description="Basic and acidic residues" evidence="1">
    <location>
        <begin position="252"/>
        <end position="265"/>
    </location>
</feature>
<name>A0ABV3XGB0_9ACTN</name>
<sequence length="265" mass="27140">MDELAAALDALASDDLPTVSGPQLLERLRSLLTAQNRLAAEVARTVRQCELTSAAEHDGLKTMASWLRGHGHLSAAEAGRVVAVGRALEQLPAVAAACAAGAVTAGQAAVIAPVAEPGNLARAAEHDVDLLGVDAAPAVLAASAPSADVEAAVHHCLQRLDPDGPEPEPTEGRALVLARHADGSLSGRFHLDAAGGEKLQAAVESVVQADRPAGDERSRAQRQGSAAGRRAGAGLRHRAGCRQPAHAARTQAADRRGDRPGGPRR</sequence>
<organism evidence="3 4">
    <name type="scientific">Geodermatophilus maliterrae</name>
    <dbReference type="NCBI Taxonomy" id="3162531"/>
    <lineage>
        <taxon>Bacteria</taxon>
        <taxon>Bacillati</taxon>
        <taxon>Actinomycetota</taxon>
        <taxon>Actinomycetes</taxon>
        <taxon>Geodermatophilales</taxon>
        <taxon>Geodermatophilaceae</taxon>
        <taxon>Geodermatophilus</taxon>
    </lineage>
</organism>
<keyword evidence="4" id="KW-1185">Reference proteome</keyword>
<feature type="region of interest" description="Disordered" evidence="1">
    <location>
        <begin position="207"/>
        <end position="265"/>
    </location>
</feature>
<dbReference type="InterPro" id="IPR003870">
    <property type="entry name" value="DUF222"/>
</dbReference>